<dbReference type="SUPFAM" id="SSF51735">
    <property type="entry name" value="NAD(P)-binding Rossmann-fold domains"/>
    <property type="match status" value="1"/>
</dbReference>
<keyword evidence="2" id="KW-0547">Nucleotide-binding</keyword>
<dbReference type="InParanoid" id="A0A2P6MUU1"/>
<dbReference type="EMBL" id="MDYQ01000380">
    <property type="protein sequence ID" value="PRP75482.1"/>
    <property type="molecule type" value="Genomic_DNA"/>
</dbReference>
<dbReference type="Gene3D" id="3.40.50.300">
    <property type="entry name" value="P-loop containing nucleotide triphosphate hydrolases"/>
    <property type="match status" value="1"/>
</dbReference>
<dbReference type="InterPro" id="IPR007858">
    <property type="entry name" value="Dpy-30_motif"/>
</dbReference>
<comment type="caution">
    <text evidence="5">The sequence shown here is derived from an EMBL/GenBank/DDBJ whole genome shotgun (WGS) entry which is preliminary data.</text>
</comment>
<dbReference type="GO" id="GO:0006139">
    <property type="term" value="P:nucleobase-containing compound metabolic process"/>
    <property type="evidence" value="ECO:0007669"/>
    <property type="project" value="InterPro"/>
</dbReference>
<keyword evidence="1" id="KW-0808">Transferase</keyword>
<dbReference type="PANTHER" id="PTHR23359">
    <property type="entry name" value="NUCLEOTIDE KINASE"/>
    <property type="match status" value="1"/>
</dbReference>
<evidence type="ECO:0000313" key="6">
    <source>
        <dbReference type="Proteomes" id="UP000241769"/>
    </source>
</evidence>
<dbReference type="AlphaFoldDB" id="A0A2P6MUU1"/>
<evidence type="ECO:0000256" key="3">
    <source>
        <dbReference type="ARBA" id="ARBA00022777"/>
    </source>
</evidence>
<dbReference type="GO" id="GO:0019205">
    <property type="term" value="F:nucleobase-containing compound kinase activity"/>
    <property type="evidence" value="ECO:0007669"/>
    <property type="project" value="InterPro"/>
</dbReference>
<dbReference type="Pfam" id="PF05186">
    <property type="entry name" value="Dpy-30"/>
    <property type="match status" value="1"/>
</dbReference>
<dbReference type="InterPro" id="IPR027417">
    <property type="entry name" value="P-loop_NTPase"/>
</dbReference>
<feature type="coiled-coil region" evidence="4">
    <location>
        <begin position="529"/>
        <end position="577"/>
    </location>
</feature>
<dbReference type="InterPro" id="IPR000850">
    <property type="entry name" value="Adenylat/UMP-CMP_kin"/>
</dbReference>
<evidence type="ECO:0008006" key="7">
    <source>
        <dbReference type="Google" id="ProtNLM"/>
    </source>
</evidence>
<protein>
    <recommendedName>
        <fullName evidence="7">Adenylate kinase 7</fullName>
    </recommendedName>
</protein>
<keyword evidence="4" id="KW-0175">Coiled coil</keyword>
<dbReference type="Gene3D" id="1.20.890.10">
    <property type="entry name" value="cAMP-dependent protein kinase regulatory subunit, dimerization-anchoring domain"/>
    <property type="match status" value="1"/>
</dbReference>
<sequence>MRFFINRVDSFFGGHFVQHLFGNQNKLSTPDDSSEAAGQINGTVESLDTELHSAVTKKIQKSDAATIKEAILNSDVIVIDILQDLELAQTVVDLLNNDNIIDSKTIIFLSSVLTWGMTKPAQDDDEAHSFAEEDYRKRRAHPNYKNHLLAEKLLLRNKKANLRPYVVCSGLLYGEGEDLLHPLFKSAWKGEQLLCCGEGNNIVPTIHIKDLIQILLQIVVMKPEDKYILAVDASNNTQLEIIKSISSTLGSGQVGNCSKEEVLLQDEVSQSCVEILNLNLRTEPVIVNELDIVWESENGIVEYLPTLIHQFVNTRKLTPIKIVVHGPPSSGRTFLSDLIAKEYNIEHVMYEQLLQEERSAEGELSREIKESQEEKGKITEELASQLIRKKLLSWSCQNQGYVLDGVPDTISMAKLVFTEEEQEGRQTSFKPEFVFVLEATDQFLKERVLNLPQDAVKTNHNDEAGFTRRLQSFREQNKEDNSVTNFYEDQEAVVVSLSVNENSTGEHLLEEVTKIVGKPHNYGMTPEQMQAEQERIAQEEAEREVARLALLDEQEKNEKLDREVKEAEWAVRMEKLQREERSVLELQSAPFRTYLVQNVMPTLTAALIEICQLHPDDPIDYLAEYLFKHSSE</sequence>
<dbReference type="CDD" id="cd22967">
    <property type="entry name" value="DD_AK7"/>
    <property type="match status" value="1"/>
</dbReference>
<evidence type="ECO:0000256" key="2">
    <source>
        <dbReference type="ARBA" id="ARBA00022741"/>
    </source>
</evidence>
<feature type="coiled-coil region" evidence="4">
    <location>
        <begin position="350"/>
        <end position="381"/>
    </location>
</feature>
<dbReference type="Proteomes" id="UP000241769">
    <property type="component" value="Unassembled WGS sequence"/>
</dbReference>
<keyword evidence="3" id="KW-0418">Kinase</keyword>
<reference evidence="5 6" key="1">
    <citation type="journal article" date="2018" name="Genome Biol. Evol.">
        <title>Multiple Roots of Fruiting Body Formation in Amoebozoa.</title>
        <authorList>
            <person name="Hillmann F."/>
            <person name="Forbes G."/>
            <person name="Novohradska S."/>
            <person name="Ferling I."/>
            <person name="Riege K."/>
            <person name="Groth M."/>
            <person name="Westermann M."/>
            <person name="Marz M."/>
            <person name="Spaller T."/>
            <person name="Winckler T."/>
            <person name="Schaap P."/>
            <person name="Glockner G."/>
        </authorList>
    </citation>
    <scope>NUCLEOTIDE SEQUENCE [LARGE SCALE GENOMIC DNA]</scope>
    <source>
        <strain evidence="5 6">Jena</strain>
    </source>
</reference>
<dbReference type="STRING" id="1890364.A0A2P6MUU1"/>
<keyword evidence="6" id="KW-1185">Reference proteome</keyword>
<dbReference type="InterPro" id="IPR047499">
    <property type="entry name" value="DD_AK7"/>
</dbReference>
<dbReference type="Pfam" id="PF00406">
    <property type="entry name" value="ADK"/>
    <property type="match status" value="1"/>
</dbReference>
<organism evidence="5 6">
    <name type="scientific">Planoprotostelium fungivorum</name>
    <dbReference type="NCBI Taxonomy" id="1890364"/>
    <lineage>
        <taxon>Eukaryota</taxon>
        <taxon>Amoebozoa</taxon>
        <taxon>Evosea</taxon>
        <taxon>Variosea</taxon>
        <taxon>Cavosteliida</taxon>
        <taxon>Cavosteliaceae</taxon>
        <taxon>Planoprotostelium</taxon>
    </lineage>
</organism>
<evidence type="ECO:0000256" key="4">
    <source>
        <dbReference type="SAM" id="Coils"/>
    </source>
</evidence>
<evidence type="ECO:0000313" key="5">
    <source>
        <dbReference type="EMBL" id="PRP75482.1"/>
    </source>
</evidence>
<name>A0A2P6MUU1_9EUKA</name>
<evidence type="ECO:0000256" key="1">
    <source>
        <dbReference type="ARBA" id="ARBA00022679"/>
    </source>
</evidence>
<gene>
    <name evidence="5" type="ORF">PROFUN_10660</name>
</gene>
<dbReference type="Gene3D" id="3.40.50.720">
    <property type="entry name" value="NAD(P)-binding Rossmann-like Domain"/>
    <property type="match status" value="1"/>
</dbReference>
<dbReference type="SUPFAM" id="SSF52540">
    <property type="entry name" value="P-loop containing nucleoside triphosphate hydrolases"/>
    <property type="match status" value="1"/>
</dbReference>
<dbReference type="GO" id="GO:0005524">
    <property type="term" value="F:ATP binding"/>
    <property type="evidence" value="ECO:0007669"/>
    <property type="project" value="InterPro"/>
</dbReference>
<proteinExistence type="predicted"/>
<accession>A0A2P6MUU1</accession>
<dbReference type="OrthoDB" id="10262413at2759"/>
<dbReference type="InterPro" id="IPR036291">
    <property type="entry name" value="NAD(P)-bd_dom_sf"/>
</dbReference>